<feature type="transmembrane region" description="Helical" evidence="1">
    <location>
        <begin position="46"/>
        <end position="65"/>
    </location>
</feature>
<reference evidence="2" key="1">
    <citation type="submission" date="2013-07" db="EMBL/GenBank/DDBJ databases">
        <title>The genome of Eucalyptus grandis.</title>
        <authorList>
            <person name="Schmutz J."/>
            <person name="Hayes R."/>
            <person name="Myburg A."/>
            <person name="Tuskan G."/>
            <person name="Grattapaglia D."/>
            <person name="Rokhsar D.S."/>
        </authorList>
    </citation>
    <scope>NUCLEOTIDE SEQUENCE</scope>
    <source>
        <tissue evidence="2">Leaf extractions</tissue>
    </source>
</reference>
<sequence length="92" mass="10331">MHAPTVAHYEMVKRILQYVVVLYTLGFAFCLVVLSINLVLSTQIGLGANFPDVLPLVLFLAQIVFDNMLAVLYTLGYAFSLVVFFIYLPLLM</sequence>
<evidence type="ECO:0000256" key="1">
    <source>
        <dbReference type="SAM" id="Phobius"/>
    </source>
</evidence>
<accession>A0A059A3S9</accession>
<dbReference type="EMBL" id="KK198763">
    <property type="protein sequence ID" value="KCW48782.1"/>
    <property type="molecule type" value="Genomic_DNA"/>
</dbReference>
<keyword evidence="1" id="KW-1133">Transmembrane helix</keyword>
<feature type="transmembrane region" description="Helical" evidence="1">
    <location>
        <begin position="71"/>
        <end position="91"/>
    </location>
</feature>
<dbReference type="InParanoid" id="A0A059A3S9"/>
<proteinExistence type="predicted"/>
<dbReference type="Gramene" id="KCW48782">
    <property type="protein sequence ID" value="KCW48782"/>
    <property type="gene ID" value="EUGRSUZ_K02424"/>
</dbReference>
<dbReference type="AlphaFoldDB" id="A0A059A3S9"/>
<evidence type="ECO:0000313" key="2">
    <source>
        <dbReference type="EMBL" id="KCW48782.1"/>
    </source>
</evidence>
<protein>
    <submittedName>
        <fullName evidence="2">Uncharacterized protein</fullName>
    </submittedName>
</protein>
<keyword evidence="1" id="KW-0812">Transmembrane</keyword>
<name>A0A059A3S9_EUCGR</name>
<organism evidence="2">
    <name type="scientific">Eucalyptus grandis</name>
    <name type="common">Flooded gum</name>
    <dbReference type="NCBI Taxonomy" id="71139"/>
    <lineage>
        <taxon>Eukaryota</taxon>
        <taxon>Viridiplantae</taxon>
        <taxon>Streptophyta</taxon>
        <taxon>Embryophyta</taxon>
        <taxon>Tracheophyta</taxon>
        <taxon>Spermatophyta</taxon>
        <taxon>Magnoliopsida</taxon>
        <taxon>eudicotyledons</taxon>
        <taxon>Gunneridae</taxon>
        <taxon>Pentapetalae</taxon>
        <taxon>rosids</taxon>
        <taxon>malvids</taxon>
        <taxon>Myrtales</taxon>
        <taxon>Myrtaceae</taxon>
        <taxon>Myrtoideae</taxon>
        <taxon>Eucalypteae</taxon>
        <taxon>Eucalyptus</taxon>
    </lineage>
</organism>
<keyword evidence="1" id="KW-0472">Membrane</keyword>
<feature type="transmembrane region" description="Helical" evidence="1">
    <location>
        <begin position="15"/>
        <end position="39"/>
    </location>
</feature>
<gene>
    <name evidence="2" type="ORF">EUGRSUZ_K02424</name>
</gene>